<dbReference type="Proteomes" id="UP000094487">
    <property type="component" value="Unassembled WGS sequence"/>
</dbReference>
<feature type="compositionally biased region" description="Gly residues" evidence="13">
    <location>
        <begin position="848"/>
        <end position="864"/>
    </location>
</feature>
<dbReference type="SUPFAM" id="SSF50447">
    <property type="entry name" value="Translation proteins"/>
    <property type="match status" value="1"/>
</dbReference>
<dbReference type="CDD" id="cd00673">
    <property type="entry name" value="AlaRS_core"/>
    <property type="match status" value="1"/>
</dbReference>
<feature type="region of interest" description="Disordered" evidence="13">
    <location>
        <begin position="848"/>
        <end position="868"/>
    </location>
</feature>
<keyword evidence="9 12" id="KW-0694">RNA-binding</keyword>
<dbReference type="GO" id="GO:0005524">
    <property type="term" value="F:ATP binding"/>
    <property type="evidence" value="ECO:0007669"/>
    <property type="project" value="UniProtKB-UniRule"/>
</dbReference>
<keyword evidence="16" id="KW-1185">Reference proteome</keyword>
<comment type="cofactor">
    <cofactor evidence="12">
        <name>Zn(2+)</name>
        <dbReference type="ChEBI" id="CHEBI:29105"/>
    </cofactor>
    <text evidence="12">Binds 1 zinc ion per subunit.</text>
</comment>
<dbReference type="InterPro" id="IPR023033">
    <property type="entry name" value="Ala_tRNA_ligase_euk/bac"/>
</dbReference>
<protein>
    <recommendedName>
        <fullName evidence="12">Alanine--tRNA ligase</fullName>
        <ecNumber evidence="12">6.1.1.7</ecNumber>
    </recommendedName>
    <alternativeName>
        <fullName evidence="12">Alanyl-tRNA synthetase</fullName>
        <shortName evidence="12">AlaRS</shortName>
    </alternativeName>
</protein>
<dbReference type="GO" id="GO:0006419">
    <property type="term" value="P:alanyl-tRNA aminoacylation"/>
    <property type="evidence" value="ECO:0007669"/>
    <property type="project" value="UniProtKB-UniRule"/>
</dbReference>
<dbReference type="InterPro" id="IPR018165">
    <property type="entry name" value="Ala-tRNA-synth_IIc_core"/>
</dbReference>
<evidence type="ECO:0000256" key="10">
    <source>
        <dbReference type="ARBA" id="ARBA00022917"/>
    </source>
</evidence>
<keyword evidence="3 12" id="KW-0820">tRNA-binding</keyword>
<dbReference type="Gene3D" id="2.40.30.130">
    <property type="match status" value="1"/>
</dbReference>
<dbReference type="InterPro" id="IPR050058">
    <property type="entry name" value="Ala-tRNA_ligase"/>
</dbReference>
<dbReference type="FunFam" id="3.30.980.10:FF:000004">
    <property type="entry name" value="Alanine--tRNA ligase, cytoplasmic"/>
    <property type="match status" value="1"/>
</dbReference>
<comment type="catalytic activity">
    <reaction evidence="12">
        <text>tRNA(Ala) + L-alanine + ATP = L-alanyl-tRNA(Ala) + AMP + diphosphate</text>
        <dbReference type="Rhea" id="RHEA:12540"/>
        <dbReference type="Rhea" id="RHEA-COMP:9657"/>
        <dbReference type="Rhea" id="RHEA-COMP:9923"/>
        <dbReference type="ChEBI" id="CHEBI:30616"/>
        <dbReference type="ChEBI" id="CHEBI:33019"/>
        <dbReference type="ChEBI" id="CHEBI:57972"/>
        <dbReference type="ChEBI" id="CHEBI:78442"/>
        <dbReference type="ChEBI" id="CHEBI:78497"/>
        <dbReference type="ChEBI" id="CHEBI:456215"/>
        <dbReference type="EC" id="6.1.1.7"/>
    </reaction>
</comment>
<name>A0A1E3LQU7_9SPHN</name>
<dbReference type="InterPro" id="IPR018163">
    <property type="entry name" value="Thr/Ala-tRNA-synth_IIc_edit"/>
</dbReference>
<dbReference type="Gene3D" id="6.10.250.550">
    <property type="match status" value="1"/>
</dbReference>
<feature type="binding site" evidence="12">
    <location>
        <position position="671"/>
    </location>
    <ligand>
        <name>Zn(2+)</name>
        <dbReference type="ChEBI" id="CHEBI:29105"/>
    </ligand>
</feature>
<dbReference type="NCBIfam" id="TIGR00344">
    <property type="entry name" value="alaS"/>
    <property type="match status" value="1"/>
</dbReference>
<dbReference type="STRING" id="1888892.BFL28_06890"/>
<dbReference type="OrthoDB" id="9803884at2"/>
<comment type="function">
    <text evidence="12">Catalyzes the attachment of alanine to tRNA(Ala) in a two-step reaction: alanine is first activated by ATP to form Ala-AMP and then transferred to the acceptor end of tRNA(Ala). Also edits incorrectly charged Ser-tRNA(Ala) and Gly-tRNA(Ala) via its editing domain.</text>
</comment>
<feature type="domain" description="Alanyl-transfer RNA synthetases family profile" evidence="14">
    <location>
        <begin position="2"/>
        <end position="714"/>
    </location>
</feature>
<dbReference type="RefSeq" id="WP_069322000.1">
    <property type="nucleotide sequence ID" value="NZ_MDDS01000081.1"/>
</dbReference>
<evidence type="ECO:0000256" key="6">
    <source>
        <dbReference type="ARBA" id="ARBA00022741"/>
    </source>
</evidence>
<dbReference type="InterPro" id="IPR002318">
    <property type="entry name" value="Ala-tRNA-lgiase_IIc"/>
</dbReference>
<feature type="binding site" evidence="12">
    <location>
        <position position="675"/>
    </location>
    <ligand>
        <name>Zn(2+)</name>
        <dbReference type="ChEBI" id="CHEBI:29105"/>
    </ligand>
</feature>
<evidence type="ECO:0000256" key="12">
    <source>
        <dbReference type="HAMAP-Rule" id="MF_00036"/>
    </source>
</evidence>
<reference evidence="15 16" key="1">
    <citation type="submission" date="2016-08" db="EMBL/GenBank/DDBJ databases">
        <title>Draft genome of the agarase producing Sphingomonas sp. MCT13.</title>
        <authorList>
            <person name="D'Andrea M.M."/>
            <person name="Rossolini G.M."/>
            <person name="Thaller M.C."/>
        </authorList>
    </citation>
    <scope>NUCLEOTIDE SEQUENCE [LARGE SCALE GENOMIC DNA]</scope>
    <source>
        <strain evidence="15 16">MCT13</strain>
    </source>
</reference>
<dbReference type="GO" id="GO:0045892">
    <property type="term" value="P:negative regulation of DNA-templated transcription"/>
    <property type="evidence" value="ECO:0007669"/>
    <property type="project" value="TreeGrafter"/>
</dbReference>
<comment type="domain">
    <text evidence="12">Consists of three domains; the N-terminal catalytic domain, the editing domain and the C-terminal C-Ala domain. The editing domain removes incorrectly charged amino acids, while the C-Ala domain, along with tRNA(Ala), serves as a bridge to cooperatively bring together the editing and aminoacylation centers thus stimulating deacylation of misacylated tRNAs.</text>
</comment>
<dbReference type="InterPro" id="IPR045864">
    <property type="entry name" value="aa-tRNA-synth_II/BPL/LPL"/>
</dbReference>
<dbReference type="Gene3D" id="3.30.54.20">
    <property type="match status" value="1"/>
</dbReference>
<dbReference type="Pfam" id="PF07973">
    <property type="entry name" value="tRNA_SAD"/>
    <property type="match status" value="1"/>
</dbReference>
<evidence type="ECO:0000256" key="5">
    <source>
        <dbReference type="ARBA" id="ARBA00022723"/>
    </source>
</evidence>
<comment type="caution">
    <text evidence="15">The sequence shown here is derived from an EMBL/GenBank/DDBJ whole genome shotgun (WGS) entry which is preliminary data.</text>
</comment>
<dbReference type="Pfam" id="PF01411">
    <property type="entry name" value="tRNA-synt_2c"/>
    <property type="match status" value="1"/>
</dbReference>
<dbReference type="FunFam" id="3.30.54.20:FF:000001">
    <property type="entry name" value="Alanine--tRNA ligase"/>
    <property type="match status" value="1"/>
</dbReference>
<dbReference type="GO" id="GO:0005829">
    <property type="term" value="C:cytosol"/>
    <property type="evidence" value="ECO:0007669"/>
    <property type="project" value="TreeGrafter"/>
</dbReference>
<evidence type="ECO:0000256" key="9">
    <source>
        <dbReference type="ARBA" id="ARBA00022884"/>
    </source>
</evidence>
<dbReference type="GO" id="GO:0008270">
    <property type="term" value="F:zinc ion binding"/>
    <property type="evidence" value="ECO:0007669"/>
    <property type="project" value="UniProtKB-UniRule"/>
</dbReference>
<sequence>MTSTNDIRRSFLDYFEKNGHARVQSAPLVPQNDPTLMFVNAGMVPFKNVFTGLETRPYKTATSSQKCVRAGGKHNDLDNVGYTARHHTFFEMLGNFSFGDYFKEQAITHAWTLLTKEWGLSPERLTATVYHTDDQAFELWKKIAGLPEARIIRIATKDNFWAMGSDGPCGPCSEIFYDHGEHIWGGPPGSPEEDGDRFVEIWNLVFMQYLQENDEIVGDLPRPSIDTGMGLERVAAVLQGVTDNYDTDTFKALIAESGALTGASTTGDNQASHRVIADHLRSSGFLVADGVLPANEGRGYVLRRIMRRAMRHAHILGAREPLMHRMVPSLVAEMGAAFPELVRAQPLIEATLLQEETRFRQTLANGLKLLDEATSGMGEGDTLPGETAFKLYDTYGFPYDLTEDALRPQGMAVDRAGFDAAMAQQKAAARAAWKGSGAKASDDVWFDIAEELGSTEFIGYAATEGEGQVVAIVKDGARVDQAGQGDEVVILTNQTPFYGESGGQAGDAGTIGNAEAEAIVSDTSKPLGRLHAHQATLVRGEIRVGDTVKLSVDAARRDAIRANHSATHLLHAALRNRLGGHVTQKGSLVAADRLRFDFSHPSALSAQEIATVEADVNAEIRANEAVGTRLMTPDDAIAAGAMALFGEKYGDEVRVLSMGRLTDKHYSVELCGGTHVNATGDIAIFKIVSESAVSSGVRRIEALTGEAARLWLADRDAKLREAAAALKTSPDDVPARIVSLVEERRRLERELAEAKKALALGGGGGTATSAGPEQIGGVNFVGQILDGLDPKALRGAVDEAKARIGSAVVAFVAVNEGRAAIAVGVTDDLTARLSAVELVKRGVAALGGQGGGGRPDMAQGGGPDGSNAAAALDAVKGALTEEKEAA</sequence>
<evidence type="ECO:0000313" key="16">
    <source>
        <dbReference type="Proteomes" id="UP000094487"/>
    </source>
</evidence>
<dbReference type="FunFam" id="3.10.310.40:FF:000001">
    <property type="entry name" value="Alanine--tRNA ligase"/>
    <property type="match status" value="1"/>
</dbReference>
<dbReference type="InterPro" id="IPR018164">
    <property type="entry name" value="Ala-tRNA-synth_IIc_N"/>
</dbReference>
<keyword evidence="6 12" id="KW-0547">Nucleotide-binding</keyword>
<dbReference type="EMBL" id="MDDS01000081">
    <property type="protein sequence ID" value="ODP36131.1"/>
    <property type="molecule type" value="Genomic_DNA"/>
</dbReference>
<dbReference type="AlphaFoldDB" id="A0A1E3LQU7"/>
<dbReference type="SUPFAM" id="SSF101353">
    <property type="entry name" value="Putative anticodon-binding domain of alanyl-tRNA synthetase (AlaRS)"/>
    <property type="match status" value="1"/>
</dbReference>
<proteinExistence type="inferred from homology"/>
<feature type="binding site" evidence="12">
    <location>
        <position position="564"/>
    </location>
    <ligand>
        <name>Zn(2+)</name>
        <dbReference type="ChEBI" id="CHEBI:29105"/>
    </ligand>
</feature>
<organism evidence="15 16">
    <name type="scientific">Sphingomonas turrisvirgatae</name>
    <dbReference type="NCBI Taxonomy" id="1888892"/>
    <lineage>
        <taxon>Bacteria</taxon>
        <taxon>Pseudomonadati</taxon>
        <taxon>Pseudomonadota</taxon>
        <taxon>Alphaproteobacteria</taxon>
        <taxon>Sphingomonadales</taxon>
        <taxon>Sphingomonadaceae</taxon>
        <taxon>Sphingomonas</taxon>
    </lineage>
</organism>
<dbReference type="HAMAP" id="MF_00036_B">
    <property type="entry name" value="Ala_tRNA_synth_B"/>
    <property type="match status" value="1"/>
</dbReference>
<evidence type="ECO:0000256" key="7">
    <source>
        <dbReference type="ARBA" id="ARBA00022833"/>
    </source>
</evidence>
<keyword evidence="11 12" id="KW-0030">Aminoacyl-tRNA synthetase</keyword>
<dbReference type="GO" id="GO:0002161">
    <property type="term" value="F:aminoacyl-tRNA deacylase activity"/>
    <property type="evidence" value="ECO:0007669"/>
    <property type="project" value="TreeGrafter"/>
</dbReference>
<keyword evidence="5 12" id="KW-0479">Metal-binding</keyword>
<comment type="similarity">
    <text evidence="2 12">Belongs to the class-II aminoacyl-tRNA synthetase family.</text>
</comment>
<dbReference type="Pfam" id="PF02272">
    <property type="entry name" value="DHHA1"/>
    <property type="match status" value="1"/>
</dbReference>
<dbReference type="PANTHER" id="PTHR11777">
    <property type="entry name" value="ALANYL-TRNA SYNTHETASE"/>
    <property type="match status" value="1"/>
</dbReference>
<evidence type="ECO:0000256" key="8">
    <source>
        <dbReference type="ARBA" id="ARBA00022840"/>
    </source>
</evidence>
<keyword evidence="4 12" id="KW-0436">Ligase</keyword>
<evidence type="ECO:0000256" key="4">
    <source>
        <dbReference type="ARBA" id="ARBA00022598"/>
    </source>
</evidence>
<dbReference type="GO" id="GO:0004813">
    <property type="term" value="F:alanine-tRNA ligase activity"/>
    <property type="evidence" value="ECO:0007669"/>
    <property type="project" value="UniProtKB-UniRule"/>
</dbReference>
<dbReference type="SMART" id="SM00863">
    <property type="entry name" value="tRNA_SAD"/>
    <property type="match status" value="1"/>
</dbReference>
<comment type="subcellular location">
    <subcellularLocation>
        <location evidence="1 12">Cytoplasm</location>
    </subcellularLocation>
</comment>
<accession>A0A1E3LQU7</accession>
<keyword evidence="8 12" id="KW-0067">ATP-binding</keyword>
<dbReference type="Gene3D" id="3.30.980.10">
    <property type="entry name" value="Threonyl-trna Synthetase, Chain A, domain 2"/>
    <property type="match status" value="1"/>
</dbReference>
<dbReference type="PROSITE" id="PS50860">
    <property type="entry name" value="AA_TRNA_LIGASE_II_ALA"/>
    <property type="match status" value="1"/>
</dbReference>
<evidence type="ECO:0000256" key="13">
    <source>
        <dbReference type="SAM" id="MobiDB-lite"/>
    </source>
</evidence>
<evidence type="ECO:0000256" key="3">
    <source>
        <dbReference type="ARBA" id="ARBA00022555"/>
    </source>
</evidence>
<dbReference type="InterPro" id="IPR018162">
    <property type="entry name" value="Ala-tRNA-ligase_IIc_anticod-bd"/>
</dbReference>
<dbReference type="GO" id="GO:0000049">
    <property type="term" value="F:tRNA binding"/>
    <property type="evidence" value="ECO:0007669"/>
    <property type="project" value="UniProtKB-KW"/>
</dbReference>
<dbReference type="Gene3D" id="3.30.930.10">
    <property type="entry name" value="Bira Bifunctional Protein, Domain 2"/>
    <property type="match status" value="1"/>
</dbReference>
<dbReference type="FunFam" id="3.30.930.10:FF:000004">
    <property type="entry name" value="Alanine--tRNA ligase"/>
    <property type="match status" value="1"/>
</dbReference>
<dbReference type="FunFam" id="2.40.30.130:FF:000001">
    <property type="entry name" value="Alanine--tRNA ligase"/>
    <property type="match status" value="1"/>
</dbReference>
<feature type="binding site" evidence="12">
    <location>
        <position position="568"/>
    </location>
    <ligand>
        <name>Zn(2+)</name>
        <dbReference type="ChEBI" id="CHEBI:29105"/>
    </ligand>
</feature>
<keyword evidence="7 12" id="KW-0862">Zinc</keyword>
<evidence type="ECO:0000256" key="1">
    <source>
        <dbReference type="ARBA" id="ARBA00004496"/>
    </source>
</evidence>
<evidence type="ECO:0000256" key="2">
    <source>
        <dbReference type="ARBA" id="ARBA00008226"/>
    </source>
</evidence>
<keyword evidence="12" id="KW-0963">Cytoplasm</keyword>
<dbReference type="PANTHER" id="PTHR11777:SF9">
    <property type="entry name" value="ALANINE--TRNA LIGASE, CYTOPLASMIC"/>
    <property type="match status" value="1"/>
</dbReference>
<gene>
    <name evidence="12" type="primary">alaS</name>
    <name evidence="15" type="ORF">BFL28_06890</name>
</gene>
<dbReference type="SUPFAM" id="SSF55186">
    <property type="entry name" value="ThrRS/AlaRS common domain"/>
    <property type="match status" value="1"/>
</dbReference>
<dbReference type="InterPro" id="IPR012947">
    <property type="entry name" value="tRNA_SAD"/>
</dbReference>
<dbReference type="InterPro" id="IPR003156">
    <property type="entry name" value="DHHA1_dom"/>
</dbReference>
<dbReference type="Gene3D" id="3.10.310.40">
    <property type="match status" value="1"/>
</dbReference>
<evidence type="ECO:0000313" key="15">
    <source>
        <dbReference type="EMBL" id="ODP36131.1"/>
    </source>
</evidence>
<dbReference type="SUPFAM" id="SSF55681">
    <property type="entry name" value="Class II aaRS and biotin synthetases"/>
    <property type="match status" value="1"/>
</dbReference>
<evidence type="ECO:0000259" key="14">
    <source>
        <dbReference type="PROSITE" id="PS50860"/>
    </source>
</evidence>
<dbReference type="EC" id="6.1.1.7" evidence="12"/>
<dbReference type="PRINTS" id="PR00980">
    <property type="entry name" value="TRNASYNTHALA"/>
</dbReference>
<keyword evidence="10 12" id="KW-0648">Protein biosynthesis</keyword>
<evidence type="ECO:0000256" key="11">
    <source>
        <dbReference type="ARBA" id="ARBA00023146"/>
    </source>
</evidence>
<dbReference type="InterPro" id="IPR009000">
    <property type="entry name" value="Transl_B-barrel_sf"/>
</dbReference>